<evidence type="ECO:0000256" key="1">
    <source>
        <dbReference type="SAM" id="MobiDB-lite"/>
    </source>
</evidence>
<gene>
    <name evidence="2" type="ORF">PMIN01_04682</name>
</gene>
<dbReference type="OrthoDB" id="5139395at2759"/>
<feature type="compositionally biased region" description="Polar residues" evidence="1">
    <location>
        <begin position="1"/>
        <end position="11"/>
    </location>
</feature>
<dbReference type="Proteomes" id="UP000756921">
    <property type="component" value="Unassembled WGS sequence"/>
</dbReference>
<name>A0A9P6GKR9_9PLEO</name>
<reference evidence="2" key="1">
    <citation type="journal article" date="2020" name="Mol. Plant Microbe Interact.">
        <title>Genome Sequence of the Biocontrol Agent Coniothyrium minitans strain Conio (IMI 134523).</title>
        <authorList>
            <person name="Patel D."/>
            <person name="Shittu T.A."/>
            <person name="Baroncelli R."/>
            <person name="Muthumeenakshi S."/>
            <person name="Osborne T.H."/>
            <person name="Janganan T.K."/>
            <person name="Sreenivasaprasad S."/>
        </authorList>
    </citation>
    <scope>NUCLEOTIDE SEQUENCE</scope>
    <source>
        <strain evidence="2">Conio</strain>
    </source>
</reference>
<keyword evidence="3" id="KW-1185">Reference proteome</keyword>
<accession>A0A9P6GKR9</accession>
<feature type="region of interest" description="Disordered" evidence="1">
    <location>
        <begin position="1"/>
        <end position="20"/>
    </location>
</feature>
<dbReference type="AlphaFoldDB" id="A0A9P6GKR9"/>
<evidence type="ECO:0000313" key="3">
    <source>
        <dbReference type="Proteomes" id="UP000756921"/>
    </source>
</evidence>
<organism evidence="2 3">
    <name type="scientific">Paraphaeosphaeria minitans</name>
    <dbReference type="NCBI Taxonomy" id="565426"/>
    <lineage>
        <taxon>Eukaryota</taxon>
        <taxon>Fungi</taxon>
        <taxon>Dikarya</taxon>
        <taxon>Ascomycota</taxon>
        <taxon>Pezizomycotina</taxon>
        <taxon>Dothideomycetes</taxon>
        <taxon>Pleosporomycetidae</taxon>
        <taxon>Pleosporales</taxon>
        <taxon>Massarineae</taxon>
        <taxon>Didymosphaeriaceae</taxon>
        <taxon>Paraphaeosphaeria</taxon>
    </lineage>
</organism>
<comment type="caution">
    <text evidence="2">The sequence shown here is derived from an EMBL/GenBank/DDBJ whole genome shotgun (WGS) entry which is preliminary data.</text>
</comment>
<protein>
    <submittedName>
        <fullName evidence="2">Uncharacterized protein</fullName>
    </submittedName>
</protein>
<proteinExistence type="predicted"/>
<sequence>MSGSSDANRQYAQAPHEKELGPHEIYQTHKGLLREIVANDHFGGGEEQVPAGIVDQWVAAMEPRSKIILPLNIKGFYGGSLRASIPIEVSRGSYKHIIYETADKAKVDKYARRMLVALSVLDVDDLAQREPLLGAAALWHVALAQVRLPEFSEALRSTLQKYQVVRPKVNVTDSKMPQAARLKTRLMSVAQELDNQAALVTLNSWLFDA</sequence>
<dbReference type="EMBL" id="WJXW01000004">
    <property type="protein sequence ID" value="KAF9736903.1"/>
    <property type="molecule type" value="Genomic_DNA"/>
</dbReference>
<evidence type="ECO:0000313" key="2">
    <source>
        <dbReference type="EMBL" id="KAF9736903.1"/>
    </source>
</evidence>